<comment type="function">
    <text evidence="6">RNaseP catalyzes the removal of the 5'-leader sequence from pre-tRNA to produce the mature 5'-terminus. It can also cleave other RNA substrates such as 4.5S RNA. The protein component plays an auxiliary but essential role in vivo by binding to the 5'-leader sequence and broadening the substrate specificity of the ribozyme.</text>
</comment>
<dbReference type="NCBIfam" id="TIGR00188">
    <property type="entry name" value="rnpA"/>
    <property type="match status" value="1"/>
</dbReference>
<dbReference type="HAMAP" id="MF_00227">
    <property type="entry name" value="RNase_P"/>
    <property type="match status" value="1"/>
</dbReference>
<feature type="region of interest" description="Disordered" evidence="8">
    <location>
        <begin position="104"/>
        <end position="137"/>
    </location>
</feature>
<evidence type="ECO:0000313" key="9">
    <source>
        <dbReference type="EMBL" id="NBN79166.1"/>
    </source>
</evidence>
<gene>
    <name evidence="6 9" type="primary">rnpA</name>
    <name evidence="9" type="ORF">GWI72_12885</name>
</gene>
<dbReference type="SUPFAM" id="SSF54211">
    <property type="entry name" value="Ribosomal protein S5 domain 2-like"/>
    <property type="match status" value="1"/>
</dbReference>
<evidence type="ECO:0000256" key="2">
    <source>
        <dbReference type="ARBA" id="ARBA00022722"/>
    </source>
</evidence>
<evidence type="ECO:0000256" key="8">
    <source>
        <dbReference type="SAM" id="MobiDB-lite"/>
    </source>
</evidence>
<keyword evidence="10" id="KW-1185">Reference proteome</keyword>
<dbReference type="GO" id="GO:0004526">
    <property type="term" value="F:ribonuclease P activity"/>
    <property type="evidence" value="ECO:0007669"/>
    <property type="project" value="UniProtKB-UniRule"/>
</dbReference>
<keyword evidence="4 6" id="KW-0378">Hydrolase</keyword>
<evidence type="ECO:0000256" key="6">
    <source>
        <dbReference type="HAMAP-Rule" id="MF_00227"/>
    </source>
</evidence>
<comment type="similarity">
    <text evidence="6">Belongs to the RnpA family.</text>
</comment>
<keyword evidence="5 6" id="KW-0694">RNA-binding</keyword>
<dbReference type="InterPro" id="IPR000100">
    <property type="entry name" value="RNase_P"/>
</dbReference>
<comment type="subunit">
    <text evidence="6">Consists of a catalytic RNA component (M1 or rnpB) and a protein subunit.</text>
</comment>
<keyword evidence="3 6" id="KW-0255">Endonuclease</keyword>
<dbReference type="AlphaFoldDB" id="A0A7X5F3P0"/>
<dbReference type="InterPro" id="IPR020568">
    <property type="entry name" value="Ribosomal_Su5_D2-typ_SF"/>
</dbReference>
<dbReference type="InterPro" id="IPR014721">
    <property type="entry name" value="Ribsml_uS5_D2-typ_fold_subgr"/>
</dbReference>
<organism evidence="9 10">
    <name type="scientific">Pannonibacter tanglangensis</name>
    <dbReference type="NCBI Taxonomy" id="2750084"/>
    <lineage>
        <taxon>Bacteria</taxon>
        <taxon>Pseudomonadati</taxon>
        <taxon>Pseudomonadota</taxon>
        <taxon>Alphaproteobacteria</taxon>
        <taxon>Hyphomicrobiales</taxon>
        <taxon>Stappiaceae</taxon>
        <taxon>Pannonibacter</taxon>
    </lineage>
</organism>
<dbReference type="GO" id="GO:0000049">
    <property type="term" value="F:tRNA binding"/>
    <property type="evidence" value="ECO:0007669"/>
    <property type="project" value="UniProtKB-UniRule"/>
</dbReference>
<dbReference type="GO" id="GO:0030677">
    <property type="term" value="C:ribonuclease P complex"/>
    <property type="evidence" value="ECO:0007669"/>
    <property type="project" value="TreeGrafter"/>
</dbReference>
<evidence type="ECO:0000256" key="3">
    <source>
        <dbReference type="ARBA" id="ARBA00022759"/>
    </source>
</evidence>
<dbReference type="PANTHER" id="PTHR33992:SF1">
    <property type="entry name" value="RIBONUCLEASE P PROTEIN COMPONENT"/>
    <property type="match status" value="1"/>
</dbReference>
<evidence type="ECO:0000256" key="7">
    <source>
        <dbReference type="NCBIfam" id="TIGR00188"/>
    </source>
</evidence>
<accession>A0A7X5F3P0</accession>
<sequence>MKTLKKRSEFLAVATSGRTDRRAFALQGLARGDGDAGSRVGYTVTKKTGNAVERNRIRRRLRAAVAELGTDVVPQGADYVIIGRRAALSQPFSDLVRDLISGLKPALDPKGARPRHGGRPTAGKGRSAGPGPDKNKG</sequence>
<dbReference type="Proteomes" id="UP000586722">
    <property type="component" value="Unassembled WGS sequence"/>
</dbReference>
<proteinExistence type="inferred from homology"/>
<keyword evidence="2 6" id="KW-0540">Nuclease</keyword>
<comment type="caution">
    <text evidence="9">The sequence shown here is derived from an EMBL/GenBank/DDBJ whole genome shotgun (WGS) entry which is preliminary data.</text>
</comment>
<comment type="catalytic activity">
    <reaction evidence="6">
        <text>Endonucleolytic cleavage of RNA, removing 5'-extranucleotides from tRNA precursor.</text>
        <dbReference type="EC" id="3.1.26.5"/>
    </reaction>
</comment>
<dbReference type="EC" id="3.1.26.5" evidence="6 7"/>
<evidence type="ECO:0000256" key="1">
    <source>
        <dbReference type="ARBA" id="ARBA00022694"/>
    </source>
</evidence>
<dbReference type="Pfam" id="PF00825">
    <property type="entry name" value="Ribonuclease_P"/>
    <property type="match status" value="1"/>
</dbReference>
<dbReference type="GO" id="GO:0042781">
    <property type="term" value="F:3'-tRNA processing endoribonuclease activity"/>
    <property type="evidence" value="ECO:0007669"/>
    <property type="project" value="TreeGrafter"/>
</dbReference>
<evidence type="ECO:0000256" key="4">
    <source>
        <dbReference type="ARBA" id="ARBA00022801"/>
    </source>
</evidence>
<name>A0A7X5F3P0_9HYPH</name>
<evidence type="ECO:0000256" key="5">
    <source>
        <dbReference type="ARBA" id="ARBA00022884"/>
    </source>
</evidence>
<dbReference type="Gene3D" id="3.30.230.10">
    <property type="match status" value="1"/>
</dbReference>
<keyword evidence="1 6" id="KW-0819">tRNA processing</keyword>
<dbReference type="EMBL" id="JAABLQ010000001">
    <property type="protein sequence ID" value="NBN79166.1"/>
    <property type="molecule type" value="Genomic_DNA"/>
</dbReference>
<evidence type="ECO:0000313" key="10">
    <source>
        <dbReference type="Proteomes" id="UP000586722"/>
    </source>
</evidence>
<dbReference type="PANTHER" id="PTHR33992">
    <property type="entry name" value="RIBONUCLEASE P PROTEIN COMPONENT"/>
    <property type="match status" value="1"/>
</dbReference>
<reference evidence="9 10" key="1">
    <citation type="submission" date="2020-01" db="EMBL/GenBank/DDBJ databases">
        <authorList>
            <person name="Peng S.Y."/>
            <person name="Li J."/>
            <person name="Wang M."/>
            <person name="Wang L."/>
            <person name="Wang C.Q."/>
            <person name="Wang J.R."/>
        </authorList>
    </citation>
    <scope>NUCLEOTIDE SEQUENCE [LARGE SCALE GENOMIC DNA]</scope>
    <source>
        <strain evidence="9 10">XCT-53</strain>
    </source>
</reference>
<dbReference type="GO" id="GO:0001682">
    <property type="term" value="P:tRNA 5'-leader removal"/>
    <property type="evidence" value="ECO:0007669"/>
    <property type="project" value="UniProtKB-UniRule"/>
</dbReference>
<protein>
    <recommendedName>
        <fullName evidence="6 7">Ribonuclease P protein component</fullName>
        <shortName evidence="6">RNase P protein</shortName>
        <shortName evidence="6">RNaseP protein</shortName>
        <ecNumber evidence="6 7">3.1.26.5</ecNumber>
    </recommendedName>
    <alternativeName>
        <fullName evidence="6">Protein C5</fullName>
    </alternativeName>
</protein>